<evidence type="ECO:0000259" key="3">
    <source>
        <dbReference type="SMART" id="SM00645"/>
    </source>
</evidence>
<keyword evidence="2" id="KW-1015">Disulfide bond</keyword>
<sequence>MARNPLTFSALSRALTTNNARWRAAETPISLMDPQKRLQMLGAIPSNEAIALVAAARNQPPSLAAAPGFAPAVDWRNKNGNHITPVKNQGGCGSCVSFGSVGLIEAMSHIETGRWFDLSEADSHFCSSHGANCGGWWPDQCLDQIKGRGVCDEAGFPYPSAFPNNDIWSGPPACHAAPNRPARISKLTAVHKLVDANAIKNHLSSVGPVAGCFTVYNDFFNYSGGIYHHVTGDVAGGHCVLVIGYSEAEQCWIVKNSWDTTWGIGGFGKISYDDFKYDGQLYPMYGATGIILPSSGWQPLGGKLTTEAVAGNNKDGRIEVFARGTDNALWHIWQTVPNNGWGGWASLGGIITSTPAVISNADGRLEAFARGADGALWHIWQTAPSSGWSGWASLGGGITSDPSAVRNVDGRVEVFARGNDGGLWHIWQGGPQRGWSGWASLGVQISGNPVASNNKDGRIEVFARTNNGAVVHLWQTAPNNGWSSWASLGGILTSDLAVGQNKDGRLEVFGRGTDNALWHIWQTAPNNGWSGWASLGGIITSAPALGHNADGRMEIFARGTDGACWHIWQTAPSNGWSGWASLGGGIVGDTAVVNNKDGRMEVFVRGTDLALYHRWQTAPSNGWN</sequence>
<name>F7YDG5_MESOW</name>
<dbReference type="PROSITE" id="PS00640">
    <property type="entry name" value="THIOL_PROTEASE_ASN"/>
    <property type="match status" value="1"/>
</dbReference>
<comment type="similarity">
    <text evidence="1">Belongs to the peptidase C1 family.</text>
</comment>
<dbReference type="CDD" id="cd22954">
    <property type="entry name" value="PLL_lectin"/>
    <property type="match status" value="1"/>
</dbReference>
<protein>
    <submittedName>
        <fullName evidence="4">Peptidase C1A papain</fullName>
    </submittedName>
</protein>
<gene>
    <name evidence="4" type="ordered locus">Mesop_2285</name>
</gene>
<organism evidence="4 5">
    <name type="scientific">Mesorhizobium opportunistum (strain LMG 24607 / HAMBI 3007 / WSM2075)</name>
    <dbReference type="NCBI Taxonomy" id="536019"/>
    <lineage>
        <taxon>Bacteria</taxon>
        <taxon>Pseudomonadati</taxon>
        <taxon>Pseudomonadota</taxon>
        <taxon>Alphaproteobacteria</taxon>
        <taxon>Hyphomicrobiales</taxon>
        <taxon>Phyllobacteriaceae</taxon>
        <taxon>Mesorhizobium</taxon>
    </lineage>
</organism>
<dbReference type="KEGG" id="mop:Mesop_2285"/>
<dbReference type="InterPro" id="IPR038765">
    <property type="entry name" value="Papain-like_cys_pep_sf"/>
</dbReference>
<dbReference type="SUPFAM" id="SSF54001">
    <property type="entry name" value="Cysteine proteinases"/>
    <property type="match status" value="1"/>
</dbReference>
<dbReference type="Proteomes" id="UP000001623">
    <property type="component" value="Chromosome"/>
</dbReference>
<dbReference type="InterPro" id="IPR039417">
    <property type="entry name" value="Peptidase_C1A_papain-like"/>
</dbReference>
<dbReference type="InterPro" id="IPR058502">
    <property type="entry name" value="PLL-like_beta-prop"/>
</dbReference>
<evidence type="ECO:0000313" key="5">
    <source>
        <dbReference type="Proteomes" id="UP000001623"/>
    </source>
</evidence>
<dbReference type="HOGENOM" id="CLU_434695_0_0_5"/>
<dbReference type="CDD" id="cd02248">
    <property type="entry name" value="Peptidase_C1A"/>
    <property type="match status" value="1"/>
</dbReference>
<dbReference type="GO" id="GO:0008234">
    <property type="term" value="F:cysteine-type peptidase activity"/>
    <property type="evidence" value="ECO:0007669"/>
    <property type="project" value="InterPro"/>
</dbReference>
<dbReference type="PROSITE" id="PS00639">
    <property type="entry name" value="THIOL_PROTEASE_HIS"/>
    <property type="match status" value="1"/>
</dbReference>
<feature type="domain" description="Peptidase C1A papain C-terminal" evidence="3">
    <location>
        <begin position="69"/>
        <end position="287"/>
    </location>
</feature>
<dbReference type="Gene3D" id="3.90.70.10">
    <property type="entry name" value="Cysteine proteinases"/>
    <property type="match status" value="1"/>
</dbReference>
<dbReference type="GO" id="GO:0006508">
    <property type="term" value="P:proteolysis"/>
    <property type="evidence" value="ECO:0007669"/>
    <property type="project" value="InterPro"/>
</dbReference>
<dbReference type="PANTHER" id="PTHR12411">
    <property type="entry name" value="CYSTEINE PROTEASE FAMILY C1-RELATED"/>
    <property type="match status" value="1"/>
</dbReference>
<evidence type="ECO:0000313" key="4">
    <source>
        <dbReference type="EMBL" id="AEH86761.1"/>
    </source>
</evidence>
<dbReference type="eggNOG" id="COG4870">
    <property type="taxonomic scope" value="Bacteria"/>
</dbReference>
<dbReference type="EMBL" id="CP002279">
    <property type="protein sequence ID" value="AEH86761.1"/>
    <property type="molecule type" value="Genomic_DNA"/>
</dbReference>
<accession>F7YDG5</accession>
<dbReference type="Pfam" id="PF00112">
    <property type="entry name" value="Peptidase_C1"/>
    <property type="match status" value="1"/>
</dbReference>
<dbReference type="InterPro" id="IPR025661">
    <property type="entry name" value="Pept_asp_AS"/>
</dbReference>
<dbReference type="Pfam" id="PF26607">
    <property type="entry name" value="DUF8189"/>
    <property type="match status" value="1"/>
</dbReference>
<dbReference type="Gene3D" id="2.120.10.70">
    <property type="entry name" value="Fucose-specific lectin"/>
    <property type="match status" value="2"/>
</dbReference>
<dbReference type="InterPro" id="IPR025660">
    <property type="entry name" value="Pept_his_AS"/>
</dbReference>
<dbReference type="STRING" id="536019.Mesop_2285"/>
<dbReference type="SUPFAM" id="SSF89372">
    <property type="entry name" value="Fucose-specific lectin"/>
    <property type="match status" value="1"/>
</dbReference>
<dbReference type="AlphaFoldDB" id="F7YDG5"/>
<dbReference type="InterPro" id="IPR000668">
    <property type="entry name" value="Peptidase_C1A_C"/>
</dbReference>
<reference evidence="4 5" key="1">
    <citation type="submission" date="2010-10" db="EMBL/GenBank/DDBJ databases">
        <title>Complete sequence of Mesorhizobium opportunistum WSM2075.</title>
        <authorList>
            <consortium name="US DOE Joint Genome Institute"/>
            <person name="Lucas S."/>
            <person name="Copeland A."/>
            <person name="Lapidus A."/>
            <person name="Cheng J.-F."/>
            <person name="Bruce D."/>
            <person name="Goodwin L."/>
            <person name="Pitluck S."/>
            <person name="Chertkov O."/>
            <person name="Misra M."/>
            <person name="Detter J.C."/>
            <person name="Han C."/>
            <person name="Tapia R."/>
            <person name="Land M."/>
            <person name="Hauser L."/>
            <person name="Kyrpides N."/>
            <person name="Ovchinnikova G."/>
            <person name="Mavrommatis K.M."/>
            <person name="Tiwari R.P."/>
            <person name="Howieson J.G."/>
            <person name="O'Hara G.W."/>
            <person name="Nandasena K.G."/>
            <person name="Woyke T."/>
        </authorList>
    </citation>
    <scope>NUCLEOTIDE SEQUENCE [LARGE SCALE GENOMIC DNA]</scope>
    <source>
        <strain evidence="5">LMG 24607 / HAMBI 3007 / WSM2075</strain>
    </source>
</reference>
<dbReference type="SMART" id="SM00645">
    <property type="entry name" value="Pept_C1"/>
    <property type="match status" value="1"/>
</dbReference>
<proteinExistence type="inferred from homology"/>
<dbReference type="InterPro" id="IPR013128">
    <property type="entry name" value="Peptidase_C1A"/>
</dbReference>
<evidence type="ECO:0000256" key="2">
    <source>
        <dbReference type="ARBA" id="ARBA00023157"/>
    </source>
</evidence>
<evidence type="ECO:0000256" key="1">
    <source>
        <dbReference type="ARBA" id="ARBA00008455"/>
    </source>
</evidence>